<dbReference type="PANTHER" id="PTHR44196:SF1">
    <property type="entry name" value="DEHYDROGENASE_REDUCTASE SDR FAMILY MEMBER 7B"/>
    <property type="match status" value="1"/>
</dbReference>
<protein>
    <submittedName>
        <fullName evidence="5">SDR family oxidoreductase</fullName>
    </submittedName>
</protein>
<proteinExistence type="inferred from homology"/>
<dbReference type="InterPro" id="IPR002347">
    <property type="entry name" value="SDR_fam"/>
</dbReference>
<dbReference type="GO" id="GO:0016491">
    <property type="term" value="F:oxidoreductase activity"/>
    <property type="evidence" value="ECO:0007669"/>
    <property type="project" value="UniProtKB-KW"/>
</dbReference>
<dbReference type="RefSeq" id="WP_172164864.1">
    <property type="nucleotide sequence ID" value="NZ_CP053564.1"/>
</dbReference>
<dbReference type="NCBIfam" id="NF006119">
    <property type="entry name" value="PRK08264.1-5"/>
    <property type="match status" value="1"/>
</dbReference>
<dbReference type="EMBL" id="CP053564">
    <property type="protein sequence ID" value="QJY49343.1"/>
    <property type="molecule type" value="Genomic_DNA"/>
</dbReference>
<dbReference type="InterPro" id="IPR036291">
    <property type="entry name" value="NAD(P)-bd_dom_sf"/>
</dbReference>
<evidence type="ECO:0000256" key="2">
    <source>
        <dbReference type="ARBA" id="ARBA00023002"/>
    </source>
</evidence>
<dbReference type="PRINTS" id="PR00080">
    <property type="entry name" value="SDRFAMILY"/>
</dbReference>
<dbReference type="PRINTS" id="PR00081">
    <property type="entry name" value="GDHRDH"/>
</dbReference>
<organism evidence="5 6">
    <name type="scientific">Pseudonocardia broussonetiae</name>
    <dbReference type="NCBI Taxonomy" id="2736640"/>
    <lineage>
        <taxon>Bacteria</taxon>
        <taxon>Bacillati</taxon>
        <taxon>Actinomycetota</taxon>
        <taxon>Actinomycetes</taxon>
        <taxon>Pseudonocardiales</taxon>
        <taxon>Pseudonocardiaceae</taxon>
        <taxon>Pseudonocardia</taxon>
    </lineage>
</organism>
<sequence length="236" mass="24378">MTALTGRTVLVTGANRGLGREFVAQLLERGAAKVYAAARNPVAGDNPRVVALQLDVTDPDSVARAVEAAPDVDVVVNNAGISTPTPVLTPDTTNLRRELEVNLFGPLAVTSAFADGLAERSGAVVNVASALSWIGLGASYSVSKAALWSATDSMRVDLAPRGVQVVGVYMGYVDTDMAAGVDAPKTSPADVVRQVLDGVESGASEVLADETARQVRAGLHLPVDERYAPFLAPAAV</sequence>
<evidence type="ECO:0000259" key="4">
    <source>
        <dbReference type="SMART" id="SM00822"/>
    </source>
</evidence>
<keyword evidence="2" id="KW-0560">Oxidoreductase</keyword>
<evidence type="ECO:0000256" key="3">
    <source>
        <dbReference type="RuleBase" id="RU000363"/>
    </source>
</evidence>
<dbReference type="AlphaFoldDB" id="A0A6M6JQ36"/>
<keyword evidence="6" id="KW-1185">Reference proteome</keyword>
<dbReference type="SMART" id="SM00822">
    <property type="entry name" value="PKS_KR"/>
    <property type="match status" value="1"/>
</dbReference>
<dbReference type="Gene3D" id="3.40.50.720">
    <property type="entry name" value="NAD(P)-binding Rossmann-like Domain"/>
    <property type="match status" value="1"/>
</dbReference>
<feature type="domain" description="Ketoreductase" evidence="4">
    <location>
        <begin position="7"/>
        <end position="137"/>
    </location>
</feature>
<reference evidence="5 6" key="1">
    <citation type="submission" date="2020-05" db="EMBL/GenBank/DDBJ databases">
        <authorList>
            <person name="Mo P."/>
        </authorList>
    </citation>
    <scope>NUCLEOTIDE SEQUENCE [LARGE SCALE GENOMIC DNA]</scope>
    <source>
        <strain evidence="5 6">Gen01</strain>
    </source>
</reference>
<dbReference type="Proteomes" id="UP000505377">
    <property type="component" value="Chromosome"/>
</dbReference>
<name>A0A6M6JQ36_9PSEU</name>
<dbReference type="KEGG" id="pbro:HOP40_29295"/>
<dbReference type="Pfam" id="PF00106">
    <property type="entry name" value="adh_short"/>
    <property type="match status" value="1"/>
</dbReference>
<dbReference type="InterPro" id="IPR057326">
    <property type="entry name" value="KR_dom"/>
</dbReference>
<evidence type="ECO:0000313" key="5">
    <source>
        <dbReference type="EMBL" id="QJY49343.1"/>
    </source>
</evidence>
<gene>
    <name evidence="5" type="ORF">HOP40_29295</name>
</gene>
<dbReference type="PANTHER" id="PTHR44196">
    <property type="entry name" value="DEHYDROGENASE/REDUCTASE SDR FAMILY MEMBER 7B"/>
    <property type="match status" value="1"/>
</dbReference>
<evidence type="ECO:0000313" key="6">
    <source>
        <dbReference type="Proteomes" id="UP000505377"/>
    </source>
</evidence>
<evidence type="ECO:0000256" key="1">
    <source>
        <dbReference type="ARBA" id="ARBA00006484"/>
    </source>
</evidence>
<dbReference type="GO" id="GO:0016020">
    <property type="term" value="C:membrane"/>
    <property type="evidence" value="ECO:0007669"/>
    <property type="project" value="TreeGrafter"/>
</dbReference>
<accession>A0A6M6JQ36</accession>
<comment type="similarity">
    <text evidence="1 3">Belongs to the short-chain dehydrogenases/reductases (SDR) family.</text>
</comment>
<dbReference type="SUPFAM" id="SSF51735">
    <property type="entry name" value="NAD(P)-binding Rossmann-fold domains"/>
    <property type="match status" value="1"/>
</dbReference>